<proteinExistence type="inferred from homology"/>
<keyword evidence="5" id="KW-1185">Reference proteome</keyword>
<gene>
    <name evidence="4" type="ORF">DYP60_03850</name>
</gene>
<evidence type="ECO:0000256" key="1">
    <source>
        <dbReference type="ARBA" id="ARBA00022801"/>
    </source>
</evidence>
<dbReference type="PANTHER" id="PTHR10885:SF0">
    <property type="entry name" value="ISOPENTENYL-DIPHOSPHATE DELTA-ISOMERASE"/>
    <property type="match status" value="1"/>
</dbReference>
<protein>
    <submittedName>
        <fullName evidence="4">NUDIX domain-containing protein</fullName>
    </submittedName>
</protein>
<dbReference type="PANTHER" id="PTHR10885">
    <property type="entry name" value="ISOPENTENYL-DIPHOSPHATE DELTA-ISOMERASE"/>
    <property type="match status" value="1"/>
</dbReference>
<keyword evidence="1 2" id="KW-0378">Hydrolase</keyword>
<evidence type="ECO:0000313" key="4">
    <source>
        <dbReference type="EMBL" id="RFU95720.1"/>
    </source>
</evidence>
<dbReference type="SUPFAM" id="SSF55811">
    <property type="entry name" value="Nudix"/>
    <property type="match status" value="1"/>
</dbReference>
<dbReference type="GO" id="GO:0016787">
    <property type="term" value="F:hydrolase activity"/>
    <property type="evidence" value="ECO:0007669"/>
    <property type="project" value="UniProtKB-KW"/>
</dbReference>
<feature type="domain" description="Nudix hydrolase" evidence="3">
    <location>
        <begin position="29"/>
        <end position="162"/>
    </location>
</feature>
<accession>A0A372MKJ8</accession>
<evidence type="ECO:0000313" key="5">
    <source>
        <dbReference type="Proteomes" id="UP000264002"/>
    </source>
</evidence>
<reference evidence="4 5" key="2">
    <citation type="submission" date="2018-09" db="EMBL/GenBank/DDBJ databases">
        <title>Genome of Sphaerochaeta halotolerans strain 4-11.</title>
        <authorList>
            <person name="Nazina T.N."/>
            <person name="Sokolova D.S."/>
        </authorList>
    </citation>
    <scope>NUCLEOTIDE SEQUENCE [LARGE SCALE GENOMIC DNA]</scope>
    <source>
        <strain evidence="4 5">4-11</strain>
    </source>
</reference>
<comment type="similarity">
    <text evidence="2">Belongs to the Nudix hydrolase family.</text>
</comment>
<dbReference type="InterPro" id="IPR015797">
    <property type="entry name" value="NUDIX_hydrolase-like_dom_sf"/>
</dbReference>
<name>A0A372MKJ8_9SPIR</name>
<dbReference type="PROSITE" id="PS00893">
    <property type="entry name" value="NUDIX_BOX"/>
    <property type="match status" value="1"/>
</dbReference>
<dbReference type="Gene3D" id="3.90.79.10">
    <property type="entry name" value="Nucleoside Triphosphate Pyrophosphohydrolase"/>
    <property type="match status" value="1"/>
</dbReference>
<dbReference type="PRINTS" id="PR00502">
    <property type="entry name" value="NUDIXFAMILY"/>
</dbReference>
<evidence type="ECO:0000256" key="2">
    <source>
        <dbReference type="RuleBase" id="RU003476"/>
    </source>
</evidence>
<comment type="caution">
    <text evidence="4">The sequence shown here is derived from an EMBL/GenBank/DDBJ whole genome shotgun (WGS) entry which is preliminary data.</text>
</comment>
<dbReference type="OrthoDB" id="9786032at2"/>
<dbReference type="EMBL" id="QUWK01000003">
    <property type="protein sequence ID" value="RFU95720.1"/>
    <property type="molecule type" value="Genomic_DNA"/>
</dbReference>
<evidence type="ECO:0000259" key="3">
    <source>
        <dbReference type="PROSITE" id="PS51462"/>
    </source>
</evidence>
<dbReference type="PROSITE" id="PS51462">
    <property type="entry name" value="NUDIX"/>
    <property type="match status" value="1"/>
</dbReference>
<reference evidence="5" key="1">
    <citation type="submission" date="2018-08" db="EMBL/GenBank/DDBJ databases">
        <authorList>
            <person name="Grouzdev D.S."/>
            <person name="Krutkina M.S."/>
        </authorList>
    </citation>
    <scope>NUCLEOTIDE SEQUENCE [LARGE SCALE GENOMIC DNA]</scope>
    <source>
        <strain evidence="5">4-11</strain>
    </source>
</reference>
<organism evidence="4 5">
    <name type="scientific">Sphaerochaeta halotolerans</name>
    <dbReference type="NCBI Taxonomy" id="2293840"/>
    <lineage>
        <taxon>Bacteria</taxon>
        <taxon>Pseudomonadati</taxon>
        <taxon>Spirochaetota</taxon>
        <taxon>Spirochaetia</taxon>
        <taxon>Spirochaetales</taxon>
        <taxon>Sphaerochaetaceae</taxon>
        <taxon>Sphaerochaeta</taxon>
    </lineage>
</organism>
<dbReference type="CDD" id="cd04693">
    <property type="entry name" value="NUDIX_Hydrolase"/>
    <property type="match status" value="1"/>
</dbReference>
<dbReference type="Pfam" id="PF00293">
    <property type="entry name" value="NUDIX"/>
    <property type="match status" value="1"/>
</dbReference>
<dbReference type="InterPro" id="IPR020476">
    <property type="entry name" value="Nudix_hydrolase"/>
</dbReference>
<dbReference type="AlphaFoldDB" id="A0A372MKJ8"/>
<sequence length="165" mass="19121">MREFWDLYDHERKLLGKTHQRGLPLKEGEYHVVVSVWTLNQDGHFLITLRSEEKELFPGHWENTAGSVMSGETSREAAIRELREETGIEASPDEITCLGTVLKVASFVDIFLVRKTLDPDSIRLQEGETTDYRWVSYEELKTLDRQGMLAFPLFDPFQDAVEKLF</sequence>
<dbReference type="InterPro" id="IPR020084">
    <property type="entry name" value="NUDIX_hydrolase_CS"/>
</dbReference>
<dbReference type="InterPro" id="IPR000086">
    <property type="entry name" value="NUDIX_hydrolase_dom"/>
</dbReference>
<dbReference type="Proteomes" id="UP000264002">
    <property type="component" value="Unassembled WGS sequence"/>
</dbReference>